<proteinExistence type="predicted"/>
<dbReference type="InterPro" id="IPR056724">
    <property type="entry name" value="DUF7822"/>
</dbReference>
<dbReference type="Pfam" id="PF25135">
    <property type="entry name" value="DUF7822"/>
    <property type="match status" value="1"/>
</dbReference>
<evidence type="ECO:0000313" key="3">
    <source>
        <dbReference type="Proteomes" id="UP000325161"/>
    </source>
</evidence>
<dbReference type="Proteomes" id="UP000325161">
    <property type="component" value="Chromosome"/>
</dbReference>
<name>A0A5C0AYH8_9BURK</name>
<dbReference type="OrthoDB" id="8858495at2"/>
<protein>
    <recommendedName>
        <fullName evidence="1">DUF7822 domain-containing protein</fullName>
    </recommendedName>
</protein>
<dbReference type="KEGG" id="pacr:FXN63_17900"/>
<keyword evidence="3" id="KW-1185">Reference proteome</keyword>
<accession>A0A5C0AYH8</accession>
<organism evidence="2 3">
    <name type="scientific">Pigmentiphaga aceris</name>
    <dbReference type="NCBI Taxonomy" id="1940612"/>
    <lineage>
        <taxon>Bacteria</taxon>
        <taxon>Pseudomonadati</taxon>
        <taxon>Pseudomonadota</taxon>
        <taxon>Betaproteobacteria</taxon>
        <taxon>Burkholderiales</taxon>
        <taxon>Alcaligenaceae</taxon>
        <taxon>Pigmentiphaga</taxon>
    </lineage>
</organism>
<sequence length="184" mass="20574">MANRSYLYSTNVVPDHHAAPAERKRIGISEWAWDTPLVYRLLLSGNPRTCPSTIWNLPEEIAIVGDYAQGVEKLRAFLSRITLPDAQPMIAEALAFLDDTDNQQTWLVLESGELYDMEDDDMAQLNARMLASIEQVDQDAEAMLTALQPGYRGGPDSAHQTSEEALAELGLDNWSNVLYFDLTD</sequence>
<gene>
    <name evidence="2" type="ORF">FXN63_17900</name>
</gene>
<dbReference type="EMBL" id="CP043046">
    <property type="protein sequence ID" value="QEI07502.1"/>
    <property type="molecule type" value="Genomic_DNA"/>
</dbReference>
<dbReference type="AlphaFoldDB" id="A0A5C0AYH8"/>
<evidence type="ECO:0000313" key="2">
    <source>
        <dbReference type="EMBL" id="QEI07502.1"/>
    </source>
</evidence>
<dbReference type="RefSeq" id="WP_148816549.1">
    <property type="nucleotide sequence ID" value="NZ_CP043046.1"/>
</dbReference>
<feature type="domain" description="DUF7822" evidence="1">
    <location>
        <begin position="12"/>
        <end position="149"/>
    </location>
</feature>
<reference evidence="2 3" key="1">
    <citation type="submission" date="2019-08" db="EMBL/GenBank/DDBJ databases">
        <title>Amphibian skin-associated Pigmentiphaga: genome sequence and occurrence across geography and hosts.</title>
        <authorList>
            <person name="Bletz M.C."/>
            <person name="Bunk B."/>
            <person name="Sproeer C."/>
            <person name="Biwer P."/>
            <person name="Reiter S."/>
            <person name="Rabemananjara F.C.E."/>
            <person name="Schulz S."/>
            <person name="Overmann J."/>
            <person name="Vences M."/>
        </authorList>
    </citation>
    <scope>NUCLEOTIDE SEQUENCE [LARGE SCALE GENOMIC DNA]</scope>
    <source>
        <strain evidence="2 3">Mada1488</strain>
    </source>
</reference>
<evidence type="ECO:0000259" key="1">
    <source>
        <dbReference type="Pfam" id="PF25135"/>
    </source>
</evidence>